<dbReference type="InterPro" id="IPR001387">
    <property type="entry name" value="Cro/C1-type_HTH"/>
</dbReference>
<evidence type="ECO:0000256" key="2">
    <source>
        <dbReference type="ARBA" id="ARBA00023125"/>
    </source>
</evidence>
<evidence type="ECO:0000256" key="3">
    <source>
        <dbReference type="ARBA" id="ARBA00023163"/>
    </source>
</evidence>
<dbReference type="InterPro" id="IPR010982">
    <property type="entry name" value="Lambda_DNA-bd_dom_sf"/>
</dbReference>
<dbReference type="GO" id="GO:0005829">
    <property type="term" value="C:cytosol"/>
    <property type="evidence" value="ECO:0007669"/>
    <property type="project" value="TreeGrafter"/>
</dbReference>
<evidence type="ECO:0000313" key="9">
    <source>
        <dbReference type="Proteomes" id="UP001549291"/>
    </source>
</evidence>
<evidence type="ECO:0000313" key="8">
    <source>
        <dbReference type="Proteomes" id="UP000181962"/>
    </source>
</evidence>
<dbReference type="SMART" id="SM00530">
    <property type="entry name" value="HTH_XRE"/>
    <property type="match status" value="1"/>
</dbReference>
<keyword evidence="9" id="KW-1185">Reference proteome</keyword>
<feature type="compositionally biased region" description="Basic residues" evidence="4">
    <location>
        <begin position="84"/>
        <end position="94"/>
    </location>
</feature>
<dbReference type="AlphaFoldDB" id="A0A1L3FRH2"/>
<dbReference type="GO" id="GO:0003677">
    <property type="term" value="F:DNA binding"/>
    <property type="evidence" value="ECO:0007669"/>
    <property type="project" value="UniProtKB-KW"/>
</dbReference>
<keyword evidence="3" id="KW-0804">Transcription</keyword>
<dbReference type="RefSeq" id="WP_014498605.1">
    <property type="nucleotide sequence ID" value="NZ_BJNK01000072.1"/>
</dbReference>
<dbReference type="Gene3D" id="1.10.260.40">
    <property type="entry name" value="lambda repressor-like DNA-binding domains"/>
    <property type="match status" value="1"/>
</dbReference>
<dbReference type="Pfam" id="PF01381">
    <property type="entry name" value="HTH_3"/>
    <property type="match status" value="1"/>
</dbReference>
<feature type="region of interest" description="Disordered" evidence="4">
    <location>
        <begin position="69"/>
        <end position="94"/>
    </location>
</feature>
<dbReference type="OrthoDB" id="9815697at2"/>
<dbReference type="PANTHER" id="PTHR46797">
    <property type="entry name" value="HTH-TYPE TRANSCRIPTIONAL REGULATOR"/>
    <property type="match status" value="1"/>
</dbReference>
<accession>A0A1L3FRH2</accession>
<evidence type="ECO:0000256" key="1">
    <source>
        <dbReference type="ARBA" id="ARBA00023015"/>
    </source>
</evidence>
<protein>
    <submittedName>
        <fullName evidence="6 7">Transcriptional regulator</fullName>
    </submittedName>
</protein>
<organism evidence="6 8">
    <name type="scientific">Bradyrhizobium japonicum</name>
    <dbReference type="NCBI Taxonomy" id="375"/>
    <lineage>
        <taxon>Bacteria</taxon>
        <taxon>Pseudomonadati</taxon>
        <taxon>Pseudomonadota</taxon>
        <taxon>Alphaproteobacteria</taxon>
        <taxon>Hyphomicrobiales</taxon>
        <taxon>Nitrobacteraceae</taxon>
        <taxon>Bradyrhizobium</taxon>
    </lineage>
</organism>
<sequence length="94" mass="10797">MKTRAIVAWNVRRIRVERGISQEKLAYEAGVDRSYMGALERQSKNPTIDLLERIAETLDVHLSELFIRPSKSATTPKTLPGGRKPARPRRRKKK</sequence>
<dbReference type="Proteomes" id="UP001549291">
    <property type="component" value="Unassembled WGS sequence"/>
</dbReference>
<dbReference type="EMBL" id="CP017637">
    <property type="protein sequence ID" value="APG15893.1"/>
    <property type="molecule type" value="Genomic_DNA"/>
</dbReference>
<reference evidence="6 8" key="1">
    <citation type="submission" date="2016-11" db="EMBL/GenBank/DDBJ databases">
        <title>Complete Genome Sequence of Bradyrhizobium sp. strain J5, an isolated from soybean nodule in Hokkaido.</title>
        <authorList>
            <person name="Kanehara K."/>
        </authorList>
    </citation>
    <scope>NUCLEOTIDE SEQUENCE [LARGE SCALE GENOMIC DNA]</scope>
    <source>
        <strain evidence="6 8">J5</strain>
    </source>
</reference>
<evidence type="ECO:0000259" key="5">
    <source>
        <dbReference type="PROSITE" id="PS50943"/>
    </source>
</evidence>
<evidence type="ECO:0000256" key="4">
    <source>
        <dbReference type="SAM" id="MobiDB-lite"/>
    </source>
</evidence>
<keyword evidence="1" id="KW-0805">Transcription regulation</keyword>
<evidence type="ECO:0000313" key="7">
    <source>
        <dbReference type="EMBL" id="MET4725738.1"/>
    </source>
</evidence>
<dbReference type="GeneID" id="92964030"/>
<name>A0A1L3FRH2_BRAJP</name>
<keyword evidence="2" id="KW-0238">DNA-binding</keyword>
<dbReference type="GO" id="GO:0003700">
    <property type="term" value="F:DNA-binding transcription factor activity"/>
    <property type="evidence" value="ECO:0007669"/>
    <property type="project" value="TreeGrafter"/>
</dbReference>
<dbReference type="EMBL" id="JBEPTQ010000002">
    <property type="protein sequence ID" value="MET4725738.1"/>
    <property type="molecule type" value="Genomic_DNA"/>
</dbReference>
<gene>
    <name evidence="7" type="ORF">ABIF63_009844</name>
    <name evidence="6" type="ORF">BKD09_47170</name>
</gene>
<dbReference type="InterPro" id="IPR050807">
    <property type="entry name" value="TransReg_Diox_bact_type"/>
</dbReference>
<proteinExistence type="predicted"/>
<dbReference type="SUPFAM" id="SSF47413">
    <property type="entry name" value="lambda repressor-like DNA-binding domains"/>
    <property type="match status" value="1"/>
</dbReference>
<dbReference type="PANTHER" id="PTHR46797:SF23">
    <property type="entry name" value="HTH-TYPE TRANSCRIPTIONAL REGULATOR SUTR"/>
    <property type="match status" value="1"/>
</dbReference>
<evidence type="ECO:0000313" key="6">
    <source>
        <dbReference type="EMBL" id="APG15893.1"/>
    </source>
</evidence>
<dbReference type="PROSITE" id="PS50943">
    <property type="entry name" value="HTH_CROC1"/>
    <property type="match status" value="1"/>
</dbReference>
<dbReference type="CDD" id="cd00093">
    <property type="entry name" value="HTH_XRE"/>
    <property type="match status" value="1"/>
</dbReference>
<dbReference type="Proteomes" id="UP000181962">
    <property type="component" value="Chromosome"/>
</dbReference>
<feature type="domain" description="HTH cro/C1-type" evidence="5">
    <location>
        <begin position="11"/>
        <end position="65"/>
    </location>
</feature>
<reference evidence="7 9" key="2">
    <citation type="submission" date="2024-06" db="EMBL/GenBank/DDBJ databases">
        <title>Genomic Encyclopedia of Type Strains, Phase V (KMG-V): Genome sequencing to study the core and pangenomes of soil and plant-associated prokaryotes.</title>
        <authorList>
            <person name="Whitman W."/>
        </authorList>
    </citation>
    <scope>NUCLEOTIDE SEQUENCE [LARGE SCALE GENOMIC DNA]</scope>
    <source>
        <strain evidence="7 9">USDA 160</strain>
    </source>
</reference>